<keyword evidence="1" id="KW-0472">Membrane</keyword>
<protein>
    <submittedName>
        <fullName evidence="2">Uncharacterized protein</fullName>
    </submittedName>
</protein>
<dbReference type="OrthoDB" id="10388406at2759"/>
<evidence type="ECO:0000256" key="1">
    <source>
        <dbReference type="SAM" id="Phobius"/>
    </source>
</evidence>
<organism evidence="2 3">
    <name type="scientific">Coemansia brasiliensis</name>
    <dbReference type="NCBI Taxonomy" id="2650707"/>
    <lineage>
        <taxon>Eukaryota</taxon>
        <taxon>Fungi</taxon>
        <taxon>Fungi incertae sedis</taxon>
        <taxon>Zoopagomycota</taxon>
        <taxon>Kickxellomycotina</taxon>
        <taxon>Kickxellomycetes</taxon>
        <taxon>Kickxellales</taxon>
        <taxon>Kickxellaceae</taxon>
        <taxon>Coemansia</taxon>
    </lineage>
</organism>
<dbReference type="EMBL" id="JANBUW010000007">
    <property type="protein sequence ID" value="KAJ2851975.1"/>
    <property type="molecule type" value="Genomic_DNA"/>
</dbReference>
<evidence type="ECO:0000313" key="3">
    <source>
        <dbReference type="Proteomes" id="UP001139887"/>
    </source>
</evidence>
<name>A0A9W8ID90_9FUNG</name>
<accession>A0A9W8ID90</accession>
<dbReference type="AlphaFoldDB" id="A0A9W8ID90"/>
<keyword evidence="1" id="KW-0812">Transmembrane</keyword>
<feature type="transmembrane region" description="Helical" evidence="1">
    <location>
        <begin position="171"/>
        <end position="189"/>
    </location>
</feature>
<gene>
    <name evidence="2" type="ORF">IWW36_000748</name>
</gene>
<comment type="caution">
    <text evidence="2">The sequence shown here is derived from an EMBL/GenBank/DDBJ whole genome shotgun (WGS) entry which is preliminary data.</text>
</comment>
<evidence type="ECO:0000313" key="2">
    <source>
        <dbReference type="EMBL" id="KAJ2851975.1"/>
    </source>
</evidence>
<reference evidence="2" key="1">
    <citation type="submission" date="2022-07" db="EMBL/GenBank/DDBJ databases">
        <title>Phylogenomic reconstructions and comparative analyses of Kickxellomycotina fungi.</title>
        <authorList>
            <person name="Reynolds N.K."/>
            <person name="Stajich J.E."/>
            <person name="Barry K."/>
            <person name="Grigoriev I.V."/>
            <person name="Crous P."/>
            <person name="Smith M.E."/>
        </authorList>
    </citation>
    <scope>NUCLEOTIDE SEQUENCE</scope>
    <source>
        <strain evidence="2">NRRL 1566</strain>
    </source>
</reference>
<dbReference type="Proteomes" id="UP001139887">
    <property type="component" value="Unassembled WGS sequence"/>
</dbReference>
<proteinExistence type="predicted"/>
<keyword evidence="1" id="KW-1133">Transmembrane helix</keyword>
<keyword evidence="3" id="KW-1185">Reference proteome</keyword>
<sequence>MTITNRFQKCVDIKRVSDECAYLSYSCVNEYQRGDLIVRRVHRAMQSFLTPYTGSGKCIESIRSLACISVFPECPVETDSFMETIPSYSKAMNDIGRKCGISIDDVSDRLLTLFESELHHRIPKQSATSISAYDQLNFEYWINAGEQTIVVDKQPDYLAGATQAIAAVGDIMIFAVFLLAIWYFGWHLVHQWSQLLQRAYFNLARSHLLTQPTNSSHSIAINVSEDKR</sequence>